<reference evidence="1" key="1">
    <citation type="journal article" date="2019" name="bioRxiv">
        <title>The Genome of the Zebra Mussel, Dreissena polymorpha: A Resource for Invasive Species Research.</title>
        <authorList>
            <person name="McCartney M.A."/>
            <person name="Auch B."/>
            <person name="Kono T."/>
            <person name="Mallez S."/>
            <person name="Zhang Y."/>
            <person name="Obille A."/>
            <person name="Becker A."/>
            <person name="Abrahante J.E."/>
            <person name="Garbe J."/>
            <person name="Badalamenti J.P."/>
            <person name="Herman A."/>
            <person name="Mangelson H."/>
            <person name="Liachko I."/>
            <person name="Sullivan S."/>
            <person name="Sone E.D."/>
            <person name="Koren S."/>
            <person name="Silverstein K.A.T."/>
            <person name="Beckman K.B."/>
            <person name="Gohl D.M."/>
        </authorList>
    </citation>
    <scope>NUCLEOTIDE SEQUENCE</scope>
    <source>
        <strain evidence="1">Duluth1</strain>
        <tissue evidence="1">Whole animal</tissue>
    </source>
</reference>
<name>A0A9D4E0L7_DREPO</name>
<proteinExistence type="predicted"/>
<gene>
    <name evidence="1" type="ORF">DPMN_170865</name>
</gene>
<sequence length="105" mass="12085">MERTKLIGSNLQGLFKKASSNTSFQEDWTINVTSRVGNVFKRTGTIFKLSRDIIRTNVRTKFHEYWTINVTSRVLTRFCYSNIRNTSLPPGGHVFQRTGTILKLS</sequence>
<reference evidence="1" key="2">
    <citation type="submission" date="2020-11" db="EMBL/GenBank/DDBJ databases">
        <authorList>
            <person name="McCartney M.A."/>
            <person name="Auch B."/>
            <person name="Kono T."/>
            <person name="Mallez S."/>
            <person name="Becker A."/>
            <person name="Gohl D.M."/>
            <person name="Silverstein K.A.T."/>
            <person name="Koren S."/>
            <person name="Bechman K.B."/>
            <person name="Herman A."/>
            <person name="Abrahante J.E."/>
            <person name="Garbe J."/>
        </authorList>
    </citation>
    <scope>NUCLEOTIDE SEQUENCE</scope>
    <source>
        <strain evidence="1">Duluth1</strain>
        <tissue evidence="1">Whole animal</tissue>
    </source>
</reference>
<protein>
    <submittedName>
        <fullName evidence="1">Uncharacterized protein</fullName>
    </submittedName>
</protein>
<dbReference type="AlphaFoldDB" id="A0A9D4E0L7"/>
<keyword evidence="2" id="KW-1185">Reference proteome</keyword>
<organism evidence="1 2">
    <name type="scientific">Dreissena polymorpha</name>
    <name type="common">Zebra mussel</name>
    <name type="synonym">Mytilus polymorpha</name>
    <dbReference type="NCBI Taxonomy" id="45954"/>
    <lineage>
        <taxon>Eukaryota</taxon>
        <taxon>Metazoa</taxon>
        <taxon>Spiralia</taxon>
        <taxon>Lophotrochozoa</taxon>
        <taxon>Mollusca</taxon>
        <taxon>Bivalvia</taxon>
        <taxon>Autobranchia</taxon>
        <taxon>Heteroconchia</taxon>
        <taxon>Euheterodonta</taxon>
        <taxon>Imparidentia</taxon>
        <taxon>Neoheterodontei</taxon>
        <taxon>Myida</taxon>
        <taxon>Dreissenoidea</taxon>
        <taxon>Dreissenidae</taxon>
        <taxon>Dreissena</taxon>
    </lineage>
</organism>
<dbReference type="EMBL" id="JAIWYP010000009">
    <property type="protein sequence ID" value="KAH3769592.1"/>
    <property type="molecule type" value="Genomic_DNA"/>
</dbReference>
<dbReference type="Proteomes" id="UP000828390">
    <property type="component" value="Unassembled WGS sequence"/>
</dbReference>
<comment type="caution">
    <text evidence="1">The sequence shown here is derived from an EMBL/GenBank/DDBJ whole genome shotgun (WGS) entry which is preliminary data.</text>
</comment>
<accession>A0A9D4E0L7</accession>
<evidence type="ECO:0000313" key="1">
    <source>
        <dbReference type="EMBL" id="KAH3769592.1"/>
    </source>
</evidence>
<evidence type="ECO:0000313" key="2">
    <source>
        <dbReference type="Proteomes" id="UP000828390"/>
    </source>
</evidence>